<evidence type="ECO:0000313" key="3">
    <source>
        <dbReference type="Proteomes" id="UP000274822"/>
    </source>
</evidence>
<gene>
    <name evidence="2" type="ORF">BC938DRAFT_481519</name>
</gene>
<keyword evidence="1" id="KW-0472">Membrane</keyword>
<accession>A0A433QG05</accession>
<evidence type="ECO:0000313" key="2">
    <source>
        <dbReference type="EMBL" id="RUS28732.1"/>
    </source>
</evidence>
<keyword evidence="1" id="KW-0812">Transmembrane</keyword>
<feature type="non-terminal residue" evidence="2">
    <location>
        <position position="1"/>
    </location>
</feature>
<dbReference type="EMBL" id="RBNJ01006212">
    <property type="protein sequence ID" value="RUS28732.1"/>
    <property type="molecule type" value="Genomic_DNA"/>
</dbReference>
<dbReference type="AlphaFoldDB" id="A0A433QG05"/>
<reference evidence="2 3" key="1">
    <citation type="journal article" date="2018" name="New Phytol.">
        <title>Phylogenomics of Endogonaceae and evolution of mycorrhizas within Mucoromycota.</title>
        <authorList>
            <person name="Chang Y."/>
            <person name="Desiro A."/>
            <person name="Na H."/>
            <person name="Sandor L."/>
            <person name="Lipzen A."/>
            <person name="Clum A."/>
            <person name="Barry K."/>
            <person name="Grigoriev I.V."/>
            <person name="Martin F.M."/>
            <person name="Stajich J.E."/>
            <person name="Smith M.E."/>
            <person name="Bonito G."/>
            <person name="Spatafora J.W."/>
        </authorList>
    </citation>
    <scope>NUCLEOTIDE SEQUENCE [LARGE SCALE GENOMIC DNA]</scope>
    <source>
        <strain evidence="2 3">AD002</strain>
    </source>
</reference>
<protein>
    <submittedName>
        <fullName evidence="2">Uncharacterized protein</fullName>
    </submittedName>
</protein>
<keyword evidence="1" id="KW-1133">Transmembrane helix</keyword>
<dbReference type="Proteomes" id="UP000274822">
    <property type="component" value="Unassembled WGS sequence"/>
</dbReference>
<name>A0A433QG05_9FUNG</name>
<sequence length="120" mass="13947">TRDFSSCEKPPDIRVLFFLHLLLTSYLGFHGYLVERECRNLQLVIQYSWIFWLIMPAWSTAADQDAHGFEELQLSFTLPSHKPPPKQALAARVVNVASESHRLGKIDFDNMNDEWREKGI</sequence>
<keyword evidence="3" id="KW-1185">Reference proteome</keyword>
<organism evidence="2 3">
    <name type="scientific">Jimgerdemannia flammicorona</name>
    <dbReference type="NCBI Taxonomy" id="994334"/>
    <lineage>
        <taxon>Eukaryota</taxon>
        <taxon>Fungi</taxon>
        <taxon>Fungi incertae sedis</taxon>
        <taxon>Mucoromycota</taxon>
        <taxon>Mucoromycotina</taxon>
        <taxon>Endogonomycetes</taxon>
        <taxon>Endogonales</taxon>
        <taxon>Endogonaceae</taxon>
        <taxon>Jimgerdemannia</taxon>
    </lineage>
</organism>
<proteinExistence type="predicted"/>
<feature type="transmembrane region" description="Helical" evidence="1">
    <location>
        <begin position="15"/>
        <end position="34"/>
    </location>
</feature>
<comment type="caution">
    <text evidence="2">The sequence shown here is derived from an EMBL/GenBank/DDBJ whole genome shotgun (WGS) entry which is preliminary data.</text>
</comment>
<evidence type="ECO:0000256" key="1">
    <source>
        <dbReference type="SAM" id="Phobius"/>
    </source>
</evidence>